<proteinExistence type="predicted"/>
<keyword evidence="3" id="KW-1185">Reference proteome</keyword>
<dbReference type="Proteomes" id="UP001642409">
    <property type="component" value="Unassembled WGS sequence"/>
</dbReference>
<evidence type="ECO:0000313" key="2">
    <source>
        <dbReference type="EMBL" id="CAL6066314.1"/>
    </source>
</evidence>
<reference evidence="2 3" key="2">
    <citation type="submission" date="2024-07" db="EMBL/GenBank/DDBJ databases">
        <authorList>
            <person name="Akdeniz Z."/>
        </authorList>
    </citation>
    <scope>NUCLEOTIDE SEQUENCE [LARGE SCALE GENOMIC DNA]</scope>
</reference>
<comment type="caution">
    <text evidence="1">The sequence shown here is derived from an EMBL/GenBank/DDBJ whole genome shotgun (WGS) entry which is preliminary data.</text>
</comment>
<sequence>MLSTLVITFYKRYSFSFQSSTIQSKLFQQLQRLACPDLQTIYYGDPTAVCRFLILNNKFGDQLVINYNVIYMLTGYDQSYIVQCLLNACTIEKGLLPIVKPPLK</sequence>
<reference evidence="1" key="1">
    <citation type="submission" date="2023-06" db="EMBL/GenBank/DDBJ databases">
        <authorList>
            <person name="Kurt Z."/>
        </authorList>
    </citation>
    <scope>NUCLEOTIDE SEQUENCE</scope>
</reference>
<evidence type="ECO:0000313" key="1">
    <source>
        <dbReference type="EMBL" id="CAI9921224.1"/>
    </source>
</evidence>
<gene>
    <name evidence="2" type="ORF">HINF_LOCUS52263</name>
    <name evidence="1" type="ORF">HINF_LOCUS8869</name>
</gene>
<dbReference type="EMBL" id="CATOUU010000217">
    <property type="protein sequence ID" value="CAI9921224.1"/>
    <property type="molecule type" value="Genomic_DNA"/>
</dbReference>
<dbReference type="AlphaFoldDB" id="A0AA86NLB9"/>
<accession>A0AA86NLB9</accession>
<name>A0AA86NLB9_9EUKA</name>
<organism evidence="1">
    <name type="scientific">Hexamita inflata</name>
    <dbReference type="NCBI Taxonomy" id="28002"/>
    <lineage>
        <taxon>Eukaryota</taxon>
        <taxon>Metamonada</taxon>
        <taxon>Diplomonadida</taxon>
        <taxon>Hexamitidae</taxon>
        <taxon>Hexamitinae</taxon>
        <taxon>Hexamita</taxon>
    </lineage>
</organism>
<dbReference type="EMBL" id="CAXDID020000259">
    <property type="protein sequence ID" value="CAL6066314.1"/>
    <property type="molecule type" value="Genomic_DNA"/>
</dbReference>
<evidence type="ECO:0000313" key="3">
    <source>
        <dbReference type="Proteomes" id="UP001642409"/>
    </source>
</evidence>
<protein>
    <submittedName>
        <fullName evidence="2">Hypothetical_protein</fullName>
    </submittedName>
</protein>